<accession>A0ACB7GTP9</accession>
<evidence type="ECO:0000313" key="2">
    <source>
        <dbReference type="Proteomes" id="UP000091857"/>
    </source>
</evidence>
<name>A0ACB7GTP9_MANES</name>
<evidence type="ECO:0000313" key="1">
    <source>
        <dbReference type="EMBL" id="KAG8643757.1"/>
    </source>
</evidence>
<organism evidence="1 2">
    <name type="scientific">Manihot esculenta</name>
    <name type="common">Cassava</name>
    <name type="synonym">Jatropha manihot</name>
    <dbReference type="NCBI Taxonomy" id="3983"/>
    <lineage>
        <taxon>Eukaryota</taxon>
        <taxon>Viridiplantae</taxon>
        <taxon>Streptophyta</taxon>
        <taxon>Embryophyta</taxon>
        <taxon>Tracheophyta</taxon>
        <taxon>Spermatophyta</taxon>
        <taxon>Magnoliopsida</taxon>
        <taxon>eudicotyledons</taxon>
        <taxon>Gunneridae</taxon>
        <taxon>Pentapetalae</taxon>
        <taxon>rosids</taxon>
        <taxon>fabids</taxon>
        <taxon>Malpighiales</taxon>
        <taxon>Euphorbiaceae</taxon>
        <taxon>Crotonoideae</taxon>
        <taxon>Manihoteae</taxon>
        <taxon>Manihot</taxon>
    </lineage>
</organism>
<keyword evidence="2" id="KW-1185">Reference proteome</keyword>
<comment type="caution">
    <text evidence="1">The sequence shown here is derived from an EMBL/GenBank/DDBJ whole genome shotgun (WGS) entry which is preliminary data.</text>
</comment>
<protein>
    <submittedName>
        <fullName evidence="1">Uncharacterized protein</fullName>
    </submittedName>
</protein>
<sequence>MSTIFSNDEDPWLAPDKLYHILFCLFLTVFFSKLASFTRYSFIRRHSIRLGSALSLAAGALKEAADQFGFFPSAGASAKDAAADVLGVLIAAFALSMRKTPDGSDLGQGHARRILPV</sequence>
<dbReference type="EMBL" id="CM004397">
    <property type="protein sequence ID" value="KAG8643757.1"/>
    <property type="molecule type" value="Genomic_DNA"/>
</dbReference>
<gene>
    <name evidence="1" type="ORF">MANES_11G065050v8</name>
</gene>
<dbReference type="Proteomes" id="UP000091857">
    <property type="component" value="Chromosome 11"/>
</dbReference>
<reference evidence="2" key="1">
    <citation type="journal article" date="2016" name="Nat. Biotechnol.">
        <title>Sequencing wild and cultivated cassava and related species reveals extensive interspecific hybridization and genetic diversity.</title>
        <authorList>
            <person name="Bredeson J.V."/>
            <person name="Lyons J.B."/>
            <person name="Prochnik S.E."/>
            <person name="Wu G.A."/>
            <person name="Ha C.M."/>
            <person name="Edsinger-Gonzales E."/>
            <person name="Grimwood J."/>
            <person name="Schmutz J."/>
            <person name="Rabbi I.Y."/>
            <person name="Egesi C."/>
            <person name="Nauluvula P."/>
            <person name="Lebot V."/>
            <person name="Ndunguru J."/>
            <person name="Mkamilo G."/>
            <person name="Bart R.S."/>
            <person name="Setter T.L."/>
            <person name="Gleadow R.M."/>
            <person name="Kulakow P."/>
            <person name="Ferguson M.E."/>
            <person name="Rounsley S."/>
            <person name="Rokhsar D.S."/>
        </authorList>
    </citation>
    <scope>NUCLEOTIDE SEQUENCE [LARGE SCALE GENOMIC DNA]</scope>
    <source>
        <strain evidence="2">cv. AM560-2</strain>
    </source>
</reference>
<proteinExistence type="predicted"/>